<dbReference type="PANTHER" id="PTHR12185:SF14">
    <property type="entry name" value="CHOLESTEROL UPTAKE PROTEIN 1"/>
    <property type="match status" value="1"/>
</dbReference>
<evidence type="ECO:0000256" key="2">
    <source>
        <dbReference type="ARBA" id="ARBA00006618"/>
    </source>
</evidence>
<feature type="transmembrane region" description="Helical" evidence="8">
    <location>
        <begin position="520"/>
        <end position="541"/>
    </location>
</feature>
<protein>
    <submittedName>
        <fullName evidence="9">SID1 transmembrane family member 1</fullName>
    </submittedName>
</protein>
<feature type="transmembrane region" description="Helical" evidence="8">
    <location>
        <begin position="661"/>
        <end position="681"/>
    </location>
</feature>
<dbReference type="GO" id="GO:0005886">
    <property type="term" value="C:plasma membrane"/>
    <property type="evidence" value="ECO:0007669"/>
    <property type="project" value="TreeGrafter"/>
</dbReference>
<evidence type="ECO:0000256" key="5">
    <source>
        <dbReference type="ARBA" id="ARBA00022989"/>
    </source>
</evidence>
<dbReference type="Proteomes" id="UP000094527">
    <property type="component" value="Unassembled WGS sequence"/>
</dbReference>
<evidence type="ECO:0000256" key="8">
    <source>
        <dbReference type="SAM" id="Phobius"/>
    </source>
</evidence>
<evidence type="ECO:0000256" key="3">
    <source>
        <dbReference type="ARBA" id="ARBA00022692"/>
    </source>
</evidence>
<dbReference type="GO" id="GO:0005764">
    <property type="term" value="C:lysosome"/>
    <property type="evidence" value="ECO:0007669"/>
    <property type="project" value="TreeGrafter"/>
</dbReference>
<comment type="similarity">
    <text evidence="2">Belongs to the SID1 family.</text>
</comment>
<comment type="subcellular location">
    <subcellularLocation>
        <location evidence="1">Membrane</location>
        <topology evidence="1">Multi-pass membrane protein</topology>
    </subcellularLocation>
</comment>
<evidence type="ECO:0000313" key="10">
    <source>
        <dbReference type="Proteomes" id="UP000094527"/>
    </source>
</evidence>
<dbReference type="InterPro" id="IPR025958">
    <property type="entry name" value="SID1_TM_fam"/>
</dbReference>
<feature type="transmembrane region" description="Helical" evidence="8">
    <location>
        <begin position="687"/>
        <end position="707"/>
    </location>
</feature>
<dbReference type="OrthoDB" id="416618at2759"/>
<dbReference type="EMBL" id="LJIJ01005118">
    <property type="protein sequence ID" value="ODM87518.1"/>
    <property type="molecule type" value="Genomic_DNA"/>
</dbReference>
<keyword evidence="3 8" id="KW-0812">Transmembrane</keyword>
<feature type="transmembrane region" description="Helical" evidence="8">
    <location>
        <begin position="611"/>
        <end position="633"/>
    </location>
</feature>
<name>A0A1D2M3G6_ORCCI</name>
<dbReference type="STRING" id="48709.A0A1D2M3G6"/>
<proteinExistence type="inferred from homology"/>
<feature type="transmembrane region" description="Helical" evidence="8">
    <location>
        <begin position="547"/>
        <end position="567"/>
    </location>
</feature>
<evidence type="ECO:0000313" key="9">
    <source>
        <dbReference type="EMBL" id="ODM87518.1"/>
    </source>
</evidence>
<evidence type="ECO:0000256" key="4">
    <source>
        <dbReference type="ARBA" id="ARBA00022729"/>
    </source>
</evidence>
<organism evidence="9 10">
    <name type="scientific">Orchesella cincta</name>
    <name type="common">Springtail</name>
    <name type="synonym">Podura cincta</name>
    <dbReference type="NCBI Taxonomy" id="48709"/>
    <lineage>
        <taxon>Eukaryota</taxon>
        <taxon>Metazoa</taxon>
        <taxon>Ecdysozoa</taxon>
        <taxon>Arthropoda</taxon>
        <taxon>Hexapoda</taxon>
        <taxon>Collembola</taxon>
        <taxon>Entomobryomorpha</taxon>
        <taxon>Entomobryoidea</taxon>
        <taxon>Orchesellidae</taxon>
        <taxon>Orchesellinae</taxon>
        <taxon>Orchesella</taxon>
    </lineage>
</organism>
<reference evidence="9 10" key="1">
    <citation type="journal article" date="2016" name="Genome Biol. Evol.">
        <title>Gene Family Evolution Reflects Adaptation to Soil Environmental Stressors in the Genome of the Collembolan Orchesella cincta.</title>
        <authorList>
            <person name="Faddeeva-Vakhrusheva A."/>
            <person name="Derks M.F."/>
            <person name="Anvar S.Y."/>
            <person name="Agamennone V."/>
            <person name="Suring W."/>
            <person name="Smit S."/>
            <person name="van Straalen N.M."/>
            <person name="Roelofs D."/>
        </authorList>
    </citation>
    <scope>NUCLEOTIDE SEQUENCE [LARGE SCALE GENOMIC DNA]</scope>
    <source>
        <tissue evidence="9">Mixed pool</tissue>
    </source>
</reference>
<dbReference type="GO" id="GO:0051033">
    <property type="term" value="F:RNA transmembrane transporter activity"/>
    <property type="evidence" value="ECO:0007669"/>
    <property type="project" value="TreeGrafter"/>
</dbReference>
<keyword evidence="5 8" id="KW-1133">Transmembrane helix</keyword>
<feature type="transmembrane region" description="Helical" evidence="8">
    <location>
        <begin position="777"/>
        <end position="796"/>
    </location>
</feature>
<comment type="caution">
    <text evidence="9">The sequence shown here is derived from an EMBL/GenBank/DDBJ whole genome shotgun (WGS) entry which is preliminary data.</text>
</comment>
<accession>A0A1D2M3G6</accession>
<keyword evidence="10" id="KW-1185">Reference proteome</keyword>
<feature type="transmembrane region" description="Helical" evidence="8">
    <location>
        <begin position="579"/>
        <end position="599"/>
    </location>
</feature>
<evidence type="ECO:0000256" key="6">
    <source>
        <dbReference type="ARBA" id="ARBA00023136"/>
    </source>
</evidence>
<sequence>MNKSFHGALYQHFTLNIWDQYINMARRRVSNSTLKFLNRLLLLFATAVIFIPEASTSKARLPHVRDGKLNVTYNGIVNHDLQWAYLYQVDPLYEKYLTTTLRLKVGIKGIPEDAVFITILQPNAESSSLRLQPLVGPRGQGSTEDMYFVERTICILNAKPEDPLPISVTLSTQSEDDVPYTLAISIYQDFLIELGISKNLVISQNTPYYFRFQFEESTSSVRILADSSSNNQMCMTFSVQALSCPVFDQPESVHYQGIYQTISSSGALIVKKQKPLKEGFVVVLVVHPNNQECMRRDPFSLPFPSVVSSSSSSAGEKPTTNSNSFSVTLRAVADSKIHLDDISKMLCWGIPILIVFGVVLATFIVLKIRHALIRHYSEAAQRARRPTGRGICKSIKRKLLATKFIENLHVSKFTTGSKFLNLVNIVGLFYVTPVCQFAVYYFRVQISTGDLDLCYYNYRCAQPIGLFLDFNHLVSNLPYMIFGLLFYFISLNQIELQLLNQQGQVQEKHDEGLGIPPNFGMFKALGIALILEGVLSASYHLCPNEATFQFDTCFMYVIAVLTTVLIYQQRHPRSFNSNHTFGALGCILLLTFMGLLTEVTSLDKTVLGACFWFIQLGVTLLVCFNYCFIGVLAELRGPANIIRHIFKRNTWRKEHFLSHRLLFPFVSIVLTLMLGVLWLVFKWNISAYLLNLLITKLVWNLAHYFIMKIVHGEFTRTSWFFPTFYFFLSGAFAVFAMKYYVDVAAKWELTPSESRAVNHECLNLFGIEAYPYDSHDVWHFLSAACIFLAFNGLLILDDDLIVTPRADIAVF</sequence>
<keyword evidence="6 8" id="KW-0472">Membrane</keyword>
<dbReference type="Pfam" id="PF13965">
    <property type="entry name" value="SID-1_RNA_chan"/>
    <property type="match status" value="1"/>
</dbReference>
<keyword evidence="7" id="KW-0325">Glycoprotein</keyword>
<feature type="transmembrane region" description="Helical" evidence="8">
    <location>
        <begin position="719"/>
        <end position="741"/>
    </location>
</feature>
<gene>
    <name evidence="9" type="ORF">Ocin01_19163</name>
</gene>
<dbReference type="PANTHER" id="PTHR12185">
    <property type="entry name" value="SID1 TRANSMEMBRANE FAMILY MEMEBER"/>
    <property type="match status" value="1"/>
</dbReference>
<dbReference type="GO" id="GO:0003725">
    <property type="term" value="F:double-stranded RNA binding"/>
    <property type="evidence" value="ECO:0007669"/>
    <property type="project" value="TreeGrafter"/>
</dbReference>
<feature type="transmembrane region" description="Helical" evidence="8">
    <location>
        <begin position="419"/>
        <end position="442"/>
    </location>
</feature>
<dbReference type="AlphaFoldDB" id="A0A1D2M3G6"/>
<keyword evidence="4" id="KW-0732">Signal</keyword>
<evidence type="ECO:0000256" key="1">
    <source>
        <dbReference type="ARBA" id="ARBA00004141"/>
    </source>
</evidence>
<feature type="transmembrane region" description="Helical" evidence="8">
    <location>
        <begin position="348"/>
        <end position="366"/>
    </location>
</feature>
<feature type="transmembrane region" description="Helical" evidence="8">
    <location>
        <begin position="477"/>
        <end position="499"/>
    </location>
</feature>
<evidence type="ECO:0000256" key="7">
    <source>
        <dbReference type="ARBA" id="ARBA00023180"/>
    </source>
</evidence>